<evidence type="ECO:0000256" key="8">
    <source>
        <dbReference type="ARBA" id="ARBA00022889"/>
    </source>
</evidence>
<dbReference type="PANTHER" id="PTHR24028:SF296">
    <property type="entry name" value="PROTOCADHERIN 1 GAMMA 11 PRECURSOR-RELATED"/>
    <property type="match status" value="1"/>
</dbReference>
<dbReference type="FunFam" id="2.60.40.60:FF:000129">
    <property type="entry name" value="protocadherin alpha-C2 isoform X1"/>
    <property type="match status" value="1"/>
</dbReference>
<keyword evidence="3" id="KW-1003">Cell membrane</keyword>
<proteinExistence type="predicted"/>
<dbReference type="PROSITE" id="PS50268">
    <property type="entry name" value="CADHERIN_2"/>
    <property type="match status" value="4"/>
</dbReference>
<dbReference type="InterPro" id="IPR015919">
    <property type="entry name" value="Cadherin-like_sf"/>
</dbReference>
<name>A0A0P7W3M5_SCLFO</name>
<keyword evidence="5" id="KW-0732">Signal</keyword>
<evidence type="ECO:0000256" key="7">
    <source>
        <dbReference type="ARBA" id="ARBA00022837"/>
    </source>
</evidence>
<evidence type="ECO:0000256" key="9">
    <source>
        <dbReference type="ARBA" id="ARBA00022989"/>
    </source>
</evidence>
<dbReference type="InterPro" id="IPR020894">
    <property type="entry name" value="Cadherin_CS"/>
</dbReference>
<gene>
    <name evidence="14" type="ORF">Z043_125233</name>
</gene>
<dbReference type="PANTHER" id="PTHR24028">
    <property type="entry name" value="CADHERIN-87A"/>
    <property type="match status" value="1"/>
</dbReference>
<evidence type="ECO:0000256" key="3">
    <source>
        <dbReference type="ARBA" id="ARBA00022475"/>
    </source>
</evidence>
<evidence type="ECO:0000256" key="2">
    <source>
        <dbReference type="ARBA" id="ARBA00004251"/>
    </source>
</evidence>
<dbReference type="GO" id="GO:0005886">
    <property type="term" value="C:plasma membrane"/>
    <property type="evidence" value="ECO:0007669"/>
    <property type="project" value="UniProtKB-SubCell"/>
</dbReference>
<protein>
    <submittedName>
        <fullName evidence="14">Protocadherin beta-16-like</fullName>
    </submittedName>
</protein>
<feature type="domain" description="Cadherin" evidence="13">
    <location>
        <begin position="110"/>
        <end position="218"/>
    </location>
</feature>
<dbReference type="FunFam" id="2.60.40.60:FF:000006">
    <property type="entry name" value="Protocadherin alpha 2"/>
    <property type="match status" value="1"/>
</dbReference>
<keyword evidence="6" id="KW-0677">Repeat</keyword>
<reference evidence="14 15" key="1">
    <citation type="submission" date="2015-08" db="EMBL/GenBank/DDBJ databases">
        <title>The genome of the Asian arowana (Scleropages formosus).</title>
        <authorList>
            <person name="Tan M.H."/>
            <person name="Gan H.M."/>
            <person name="Croft L.J."/>
            <person name="Austin C.M."/>
        </authorList>
    </citation>
    <scope>NUCLEOTIDE SEQUENCE [LARGE SCALE GENOMIC DNA]</scope>
    <source>
        <strain evidence="14">Aro1</strain>
    </source>
</reference>
<feature type="domain" description="Cadherin" evidence="13">
    <location>
        <begin position="219"/>
        <end position="323"/>
    </location>
</feature>
<comment type="function">
    <text evidence="1">Potential calcium-dependent cell-adhesion protein. May be involved in the establishment and maintenance of specific neuronal connections in the brain.</text>
</comment>
<dbReference type="Proteomes" id="UP000034805">
    <property type="component" value="Unassembled WGS sequence"/>
</dbReference>
<evidence type="ECO:0000313" key="15">
    <source>
        <dbReference type="Proteomes" id="UP000034805"/>
    </source>
</evidence>
<keyword evidence="4" id="KW-0812">Transmembrane</keyword>
<keyword evidence="7 12" id="KW-0106">Calcium</keyword>
<evidence type="ECO:0000256" key="1">
    <source>
        <dbReference type="ARBA" id="ARBA00003436"/>
    </source>
</evidence>
<dbReference type="InterPro" id="IPR050174">
    <property type="entry name" value="Protocadherin/Cadherin-CA"/>
</dbReference>
<organism evidence="14 15">
    <name type="scientific">Scleropages formosus</name>
    <name type="common">Asian bonytongue</name>
    <name type="synonym">Osteoglossum formosum</name>
    <dbReference type="NCBI Taxonomy" id="113540"/>
    <lineage>
        <taxon>Eukaryota</taxon>
        <taxon>Metazoa</taxon>
        <taxon>Chordata</taxon>
        <taxon>Craniata</taxon>
        <taxon>Vertebrata</taxon>
        <taxon>Euteleostomi</taxon>
        <taxon>Actinopterygii</taxon>
        <taxon>Neopterygii</taxon>
        <taxon>Teleostei</taxon>
        <taxon>Osteoglossocephala</taxon>
        <taxon>Osteoglossomorpha</taxon>
        <taxon>Osteoglossiformes</taxon>
        <taxon>Osteoglossidae</taxon>
        <taxon>Scleropages</taxon>
    </lineage>
</organism>
<keyword evidence="11" id="KW-0325">Glycoprotein</keyword>
<dbReference type="Pfam" id="PF08266">
    <property type="entry name" value="Cadherin_2"/>
    <property type="match status" value="1"/>
</dbReference>
<dbReference type="CDD" id="cd11304">
    <property type="entry name" value="Cadherin_repeat"/>
    <property type="match status" value="3"/>
</dbReference>
<dbReference type="SMART" id="SM00112">
    <property type="entry name" value="CA"/>
    <property type="match status" value="3"/>
</dbReference>
<dbReference type="FunFam" id="2.60.40.60:FF:000007">
    <property type="entry name" value="Protocadherin alpha 2"/>
    <property type="match status" value="1"/>
</dbReference>
<feature type="domain" description="Cadherin" evidence="13">
    <location>
        <begin position="4"/>
        <end position="109"/>
    </location>
</feature>
<feature type="non-terminal residue" evidence="14">
    <location>
        <position position="434"/>
    </location>
</feature>
<dbReference type="AlphaFoldDB" id="A0A0P7W3M5"/>
<dbReference type="EMBL" id="JARO02017699">
    <property type="protein sequence ID" value="KPP57077.1"/>
    <property type="molecule type" value="Genomic_DNA"/>
</dbReference>
<sequence length="434" mass="47990">MAIDGQVSYSITEEMAKGSLIGNIAHDLGLDLKRLKSGNARIYTGDGAEYIELNRERGFLLTKERIDRESLCGEASPCALHFQIILENPIEFYRITVEITDINDNSPTFTNTEMRFEISESAITGATFLLERAFDQDIGINGLQSYTLKPTDNFNLKVNDLPDGSKNVEMILQKPLDREKQDQMRLLLTAMDGGDPPMSGTIQIYITVIDANDNAPVFTQAVYKATVTENSPKGTVLTTVTATDLDDGSYGKVVYSISNARKNWAELFQIDEANGEIKVIGKIDYEKDKYFQIDIQARDQGGLSNSCKVVVEVIDANDNSPLIGVMSMVDFLPENTEPGTVVTVINVQDPDSHSNGQVQCAVNHNVPFTIKSTSDNFFSLVTENALDRETESEYNITVICSDSGVPSLSSNVTIRLKISDVNDNAPVFQKRKYE</sequence>
<dbReference type="PRINTS" id="PR00205">
    <property type="entry name" value="CADHERIN"/>
</dbReference>
<evidence type="ECO:0000256" key="6">
    <source>
        <dbReference type="ARBA" id="ARBA00022737"/>
    </source>
</evidence>
<dbReference type="GO" id="GO:0007156">
    <property type="term" value="P:homophilic cell adhesion via plasma membrane adhesion molecules"/>
    <property type="evidence" value="ECO:0007669"/>
    <property type="project" value="InterPro"/>
</dbReference>
<accession>A0A0P7W3M5</accession>
<evidence type="ECO:0000256" key="12">
    <source>
        <dbReference type="PROSITE-ProRule" id="PRU00043"/>
    </source>
</evidence>
<dbReference type="PROSITE" id="PS00232">
    <property type="entry name" value="CADHERIN_1"/>
    <property type="match status" value="2"/>
</dbReference>
<keyword evidence="10" id="KW-0472">Membrane</keyword>
<evidence type="ECO:0000256" key="10">
    <source>
        <dbReference type="ARBA" id="ARBA00023136"/>
    </source>
</evidence>
<evidence type="ECO:0000313" key="14">
    <source>
        <dbReference type="EMBL" id="KPP57077.1"/>
    </source>
</evidence>
<dbReference type="InterPro" id="IPR002126">
    <property type="entry name" value="Cadherin-like_dom"/>
</dbReference>
<dbReference type="GO" id="GO:0009653">
    <property type="term" value="P:anatomical structure morphogenesis"/>
    <property type="evidence" value="ECO:0007669"/>
    <property type="project" value="UniProtKB-ARBA"/>
</dbReference>
<dbReference type="FunFam" id="2.60.40.60:FF:000002">
    <property type="entry name" value="Protocadherin alpha 2"/>
    <property type="match status" value="1"/>
</dbReference>
<keyword evidence="8" id="KW-0130">Cell adhesion</keyword>
<evidence type="ECO:0000256" key="11">
    <source>
        <dbReference type="ARBA" id="ARBA00023180"/>
    </source>
</evidence>
<dbReference type="Gene3D" id="2.60.40.60">
    <property type="entry name" value="Cadherins"/>
    <property type="match status" value="4"/>
</dbReference>
<feature type="domain" description="Cadherin" evidence="13">
    <location>
        <begin position="332"/>
        <end position="428"/>
    </location>
</feature>
<evidence type="ECO:0000259" key="13">
    <source>
        <dbReference type="PROSITE" id="PS50268"/>
    </source>
</evidence>
<dbReference type="Pfam" id="PF00028">
    <property type="entry name" value="Cadherin"/>
    <property type="match status" value="3"/>
</dbReference>
<dbReference type="GO" id="GO:0005509">
    <property type="term" value="F:calcium ion binding"/>
    <property type="evidence" value="ECO:0007669"/>
    <property type="project" value="UniProtKB-UniRule"/>
</dbReference>
<evidence type="ECO:0000256" key="5">
    <source>
        <dbReference type="ARBA" id="ARBA00022729"/>
    </source>
</evidence>
<dbReference type="InterPro" id="IPR013164">
    <property type="entry name" value="Cadherin_N"/>
</dbReference>
<keyword evidence="9" id="KW-1133">Transmembrane helix</keyword>
<comment type="caution">
    <text evidence="14">The sequence shown here is derived from an EMBL/GenBank/DDBJ whole genome shotgun (WGS) entry which is preliminary data.</text>
</comment>
<evidence type="ECO:0000256" key="4">
    <source>
        <dbReference type="ARBA" id="ARBA00022692"/>
    </source>
</evidence>
<dbReference type="SUPFAM" id="SSF49313">
    <property type="entry name" value="Cadherin-like"/>
    <property type="match status" value="4"/>
</dbReference>
<comment type="subcellular location">
    <subcellularLocation>
        <location evidence="2">Cell membrane</location>
        <topology evidence="2">Single-pass type I membrane protein</topology>
    </subcellularLocation>
</comment>